<dbReference type="InterPro" id="IPR013325">
    <property type="entry name" value="RNA_pol_sigma_r2"/>
</dbReference>
<dbReference type="GO" id="GO:0006352">
    <property type="term" value="P:DNA-templated transcription initiation"/>
    <property type="evidence" value="ECO:0007669"/>
    <property type="project" value="InterPro"/>
</dbReference>
<dbReference type="GO" id="GO:0003700">
    <property type="term" value="F:DNA-binding transcription factor activity"/>
    <property type="evidence" value="ECO:0007669"/>
    <property type="project" value="InterPro"/>
</dbReference>
<dbReference type="Proteomes" id="UP000004410">
    <property type="component" value="Unassembled WGS sequence"/>
</dbReference>
<reference evidence="1 2" key="2">
    <citation type="submission" date="2007-06" db="EMBL/GenBank/DDBJ databases">
        <title>Draft genome sequence of Ruminococcus gnavus (ATCC 29149).</title>
        <authorList>
            <person name="Sudarsanam P."/>
            <person name="Ley R."/>
            <person name="Guruge J."/>
            <person name="Turnbaugh P.J."/>
            <person name="Mahowald M."/>
            <person name="Liep D."/>
            <person name="Gordon J."/>
        </authorList>
    </citation>
    <scope>NUCLEOTIDE SEQUENCE [LARGE SCALE GENOMIC DNA]</scope>
    <source>
        <strain evidence="1 2">ATCC 29149</strain>
    </source>
</reference>
<evidence type="ECO:0000313" key="1">
    <source>
        <dbReference type="EMBL" id="EDN79513.1"/>
    </source>
</evidence>
<dbReference type="RefSeq" id="WP_004840011.1">
    <property type="nucleotide sequence ID" value="NZ_AAYG02000001.1"/>
</dbReference>
<sequence>MDKNKILEDYIGNDMKKIRKICDKIISKTNIPKMYWDDYYDKAVDILLKSMDTYDESKNCKFSTYFYGNLVRRKETWKRDCIRFKRCNLVIDSKGKIMRDKDGNPIVIPDISIHMKVDPDEDYTLEEGISSGFNLEGEIINRLHPTTDKIEMYKSNLSYKQQKAVDLICDGYTQDEIIEELNITEREYKDNILGTMRLYENVKVLLCE</sequence>
<dbReference type="EMBL" id="AAYG02000001">
    <property type="protein sequence ID" value="EDN79513.1"/>
    <property type="molecule type" value="Genomic_DNA"/>
</dbReference>
<dbReference type="SUPFAM" id="SSF88946">
    <property type="entry name" value="Sigma2 domain of RNA polymerase sigma factors"/>
    <property type="match status" value="1"/>
</dbReference>
<reference evidence="1 2" key="1">
    <citation type="submission" date="2007-04" db="EMBL/GenBank/DDBJ databases">
        <authorList>
            <person name="Fulton L."/>
            <person name="Clifton S."/>
            <person name="Fulton B."/>
            <person name="Xu J."/>
            <person name="Minx P."/>
            <person name="Pepin K.H."/>
            <person name="Johnson M."/>
            <person name="Thiruvilangam P."/>
            <person name="Bhonagiri V."/>
            <person name="Nash W.E."/>
            <person name="Mardis E.R."/>
            <person name="Wilson R.K."/>
        </authorList>
    </citation>
    <scope>NUCLEOTIDE SEQUENCE [LARGE SCALE GENOMIC DNA]</scope>
    <source>
        <strain evidence="1 2">ATCC 29149</strain>
    </source>
</reference>
<evidence type="ECO:0000313" key="2">
    <source>
        <dbReference type="Proteomes" id="UP000004410"/>
    </source>
</evidence>
<organism evidence="1 2">
    <name type="scientific">Mediterraneibacter gnavus (strain ATCC 29149 / DSM 114966 / JCM 6515 / VPI C7-9)</name>
    <name type="common">Ruminococcus gnavus</name>
    <dbReference type="NCBI Taxonomy" id="411470"/>
    <lineage>
        <taxon>Bacteria</taxon>
        <taxon>Bacillati</taxon>
        <taxon>Bacillota</taxon>
        <taxon>Clostridia</taxon>
        <taxon>Lachnospirales</taxon>
        <taxon>Lachnospiraceae</taxon>
        <taxon>Mediterraneibacter</taxon>
    </lineage>
</organism>
<protein>
    <submittedName>
        <fullName evidence="1">Uncharacterized protein</fullName>
    </submittedName>
</protein>
<dbReference type="GeneID" id="57432490"/>
<gene>
    <name evidence="1" type="ORF">RUMGNA_00024</name>
</gene>
<dbReference type="PaxDb" id="411470-RUMGNA_00024"/>
<dbReference type="AlphaFoldDB" id="A7AXL1"/>
<accession>A7AXL1</accession>
<comment type="caution">
    <text evidence="1">The sequence shown here is derived from an EMBL/GenBank/DDBJ whole genome shotgun (WGS) entry which is preliminary data.</text>
</comment>
<dbReference type="Gene3D" id="1.10.1740.10">
    <property type="match status" value="1"/>
</dbReference>
<name>A7AXL1_MEDG7</name>
<proteinExistence type="predicted"/>
<dbReference type="eggNOG" id="ENOG5033HU8">
    <property type="taxonomic scope" value="Bacteria"/>
</dbReference>